<accession>A0A087G2N9</accession>
<reference evidence="3" key="1">
    <citation type="journal article" date="2015" name="Nat. Plants">
        <title>Genome expansion of Arabis alpina linked with retrotransposition and reduced symmetric DNA methylation.</title>
        <authorList>
            <person name="Willing E.M."/>
            <person name="Rawat V."/>
            <person name="Mandakova T."/>
            <person name="Maumus F."/>
            <person name="James G.V."/>
            <person name="Nordstroem K.J."/>
            <person name="Becker C."/>
            <person name="Warthmann N."/>
            <person name="Chica C."/>
            <person name="Szarzynska B."/>
            <person name="Zytnicki M."/>
            <person name="Albani M.C."/>
            <person name="Kiefer C."/>
            <person name="Bergonzi S."/>
            <person name="Castaings L."/>
            <person name="Mateos J.L."/>
            <person name="Berns M.C."/>
            <person name="Bujdoso N."/>
            <person name="Piofczyk T."/>
            <person name="de Lorenzo L."/>
            <person name="Barrero-Sicilia C."/>
            <person name="Mateos I."/>
            <person name="Piednoel M."/>
            <person name="Hagmann J."/>
            <person name="Chen-Min-Tao R."/>
            <person name="Iglesias-Fernandez R."/>
            <person name="Schuster S.C."/>
            <person name="Alonso-Blanco C."/>
            <person name="Roudier F."/>
            <person name="Carbonero P."/>
            <person name="Paz-Ares J."/>
            <person name="Davis S.J."/>
            <person name="Pecinka A."/>
            <person name="Quesneville H."/>
            <person name="Colot V."/>
            <person name="Lysak M.A."/>
            <person name="Weigel D."/>
            <person name="Coupland G."/>
            <person name="Schneeberger K."/>
        </authorList>
    </citation>
    <scope>NUCLEOTIDE SEQUENCE [LARGE SCALE GENOMIC DNA]</scope>
    <source>
        <strain evidence="3">cv. Pajares</strain>
    </source>
</reference>
<feature type="non-terminal residue" evidence="2">
    <location>
        <position position="1"/>
    </location>
</feature>
<feature type="domain" description="IcmF-related" evidence="1">
    <location>
        <begin position="1"/>
        <end position="79"/>
    </location>
</feature>
<sequence>LQEDRWVLTRRETADEQSTLEETVRRLYLDDYMRQWDALLQDIQLQPINSLDARINMARLLSGRTSPLRQLIINLSRNLTLTPPEDEKAKQDQPSLLERSTHYVNNNATATLQALFRARKAAQSGNIEAPEQRVMAHFASIIEQAQVS</sequence>
<protein>
    <recommendedName>
        <fullName evidence="1">IcmF-related domain-containing protein</fullName>
    </recommendedName>
</protein>
<dbReference type="InterPro" id="IPR009612">
    <property type="entry name" value="IcmF-rel"/>
</dbReference>
<dbReference type="Proteomes" id="UP000029120">
    <property type="component" value="Unassembled WGS sequence"/>
</dbReference>
<evidence type="ECO:0000313" key="2">
    <source>
        <dbReference type="EMBL" id="KFK24141.1"/>
    </source>
</evidence>
<organism evidence="2 3">
    <name type="scientific">Arabis alpina</name>
    <name type="common">Alpine rock-cress</name>
    <dbReference type="NCBI Taxonomy" id="50452"/>
    <lineage>
        <taxon>Eukaryota</taxon>
        <taxon>Viridiplantae</taxon>
        <taxon>Streptophyta</taxon>
        <taxon>Embryophyta</taxon>
        <taxon>Tracheophyta</taxon>
        <taxon>Spermatophyta</taxon>
        <taxon>Magnoliopsida</taxon>
        <taxon>eudicotyledons</taxon>
        <taxon>Gunneridae</taxon>
        <taxon>Pentapetalae</taxon>
        <taxon>rosids</taxon>
        <taxon>malvids</taxon>
        <taxon>Brassicales</taxon>
        <taxon>Brassicaceae</taxon>
        <taxon>Arabideae</taxon>
        <taxon>Arabis</taxon>
    </lineage>
</organism>
<feature type="non-terminal residue" evidence="2">
    <location>
        <position position="148"/>
    </location>
</feature>
<dbReference type="PANTHER" id="PTHR36153:SF1">
    <property type="entry name" value="TYPE VI SECRETION SYSTEM COMPONENT TSSM1"/>
    <property type="match status" value="1"/>
</dbReference>
<dbReference type="EMBL" id="KL971768">
    <property type="protein sequence ID" value="KFK24141.1"/>
    <property type="molecule type" value="Genomic_DNA"/>
</dbReference>
<dbReference type="InterPro" id="IPR053156">
    <property type="entry name" value="T6SS_TssM-like"/>
</dbReference>
<evidence type="ECO:0000313" key="3">
    <source>
        <dbReference type="Proteomes" id="UP000029120"/>
    </source>
</evidence>
<name>A0A087G2N9_ARAAL</name>
<evidence type="ECO:0000259" key="1">
    <source>
        <dbReference type="Pfam" id="PF06761"/>
    </source>
</evidence>
<gene>
    <name evidence="2" type="ORF">AALP_AAs66164U000100</name>
</gene>
<dbReference type="AlphaFoldDB" id="A0A087G2N9"/>
<dbReference type="OrthoDB" id="10261605at2759"/>
<dbReference type="Pfam" id="PF06761">
    <property type="entry name" value="IcmF-related"/>
    <property type="match status" value="1"/>
</dbReference>
<dbReference type="PANTHER" id="PTHR36153">
    <property type="entry name" value="INNER MEMBRANE PROTEIN-RELATED"/>
    <property type="match status" value="1"/>
</dbReference>
<keyword evidence="3" id="KW-1185">Reference proteome</keyword>
<proteinExistence type="predicted"/>